<dbReference type="Proteomes" id="UP000703893">
    <property type="component" value="Unassembled WGS sequence"/>
</dbReference>
<name>A0A938BND3_9BACT</name>
<reference evidence="1 2" key="1">
    <citation type="submission" date="2019-03" db="EMBL/GenBank/DDBJ databases">
        <title>Lake Tanganyika Metagenome-Assembled Genomes (MAGs).</title>
        <authorList>
            <person name="Tran P."/>
        </authorList>
    </citation>
    <scope>NUCLEOTIDE SEQUENCE [LARGE SCALE GENOMIC DNA]</scope>
    <source>
        <strain evidence="1">K_DeepCast_65m_m2_236</strain>
    </source>
</reference>
<dbReference type="AlphaFoldDB" id="A0A938BND3"/>
<accession>A0A938BND3</accession>
<comment type="caution">
    <text evidence="1">The sequence shown here is derived from an EMBL/GenBank/DDBJ whole genome shotgun (WGS) entry which is preliminary data.</text>
</comment>
<proteinExistence type="predicted"/>
<organism evidence="1 2">
    <name type="scientific">Candidatus Tanganyikabacteria bacterium</name>
    <dbReference type="NCBI Taxonomy" id="2961651"/>
    <lineage>
        <taxon>Bacteria</taxon>
        <taxon>Bacillati</taxon>
        <taxon>Candidatus Sericytochromatia</taxon>
        <taxon>Candidatus Tanganyikabacteria</taxon>
    </lineage>
</organism>
<evidence type="ECO:0000313" key="2">
    <source>
        <dbReference type="Proteomes" id="UP000703893"/>
    </source>
</evidence>
<sequence>MTAERAGTGRLIRNIRRYAFALVLVPPLLLIWTGYVAPVARAAEPSEQPLLEDRSLSKSATFQDLNENARLEQTRDQTVRLIQVAAVRTSQGCPGVGGLLEFAEANYARCGQGKGSITRCVFRVFFDRPVRAMTLSLDRLRFIDTYPSPYFSAHTIGDSSPFIKHTSSVYASTNANTSLGDPTSAWSAGELVGSFETSAFDRSGRTRVQLDSHALTRLATGQQSGGTIYLIFRGFEDLSRLNGLAIVDDNRNQTIIDDGVAVAFYLGKHSATVASGASHCEVLAYDGGFQPT</sequence>
<evidence type="ECO:0000313" key="1">
    <source>
        <dbReference type="EMBL" id="MBM3275000.1"/>
    </source>
</evidence>
<dbReference type="EMBL" id="VGJX01000406">
    <property type="protein sequence ID" value="MBM3275000.1"/>
    <property type="molecule type" value="Genomic_DNA"/>
</dbReference>
<protein>
    <submittedName>
        <fullName evidence="1">Uncharacterized protein</fullName>
    </submittedName>
</protein>
<gene>
    <name evidence="1" type="ORF">FJZ00_07595</name>
</gene>